<dbReference type="EMBL" id="CP060394">
    <property type="protein sequence ID" value="QNI33088.1"/>
    <property type="molecule type" value="Genomic_DNA"/>
</dbReference>
<protein>
    <recommendedName>
        <fullName evidence="8">Phosphoribosylformylglycinamidine synthase subunit PurQ</fullName>
        <shortName evidence="8">FGAM synthase</shortName>
        <ecNumber evidence="8">6.3.5.3</ecNumber>
    </recommendedName>
    <alternativeName>
        <fullName evidence="8">Formylglycinamide ribonucleotide amidotransferase subunit I</fullName>
        <shortName evidence="8">FGAR amidotransferase I</shortName>
        <shortName evidence="8">FGAR-AT I</shortName>
    </alternativeName>
    <alternativeName>
        <fullName evidence="8">Glutaminase PurQ</fullName>
        <ecNumber evidence="8">3.5.1.2</ecNumber>
    </alternativeName>
    <alternativeName>
        <fullName evidence="8">Phosphoribosylformylglycinamidine synthase subunit I</fullName>
    </alternativeName>
</protein>
<keyword evidence="6 8" id="KW-0067">ATP-binding</keyword>
<dbReference type="InterPro" id="IPR010075">
    <property type="entry name" value="PRibForGlyAmidine_synth_PurQ"/>
</dbReference>
<comment type="function">
    <text evidence="8">Part of the phosphoribosylformylglycinamidine synthase complex involved in the purines biosynthetic pathway. Catalyzes the ATP-dependent conversion of formylglycinamide ribonucleotide (FGAR) and glutamine to yield formylglycinamidine ribonucleotide (FGAM) and glutamate. The FGAM synthase complex is composed of three subunits. PurQ produces an ammonia molecule by converting glutamine to glutamate. PurL transfers the ammonia molecule to FGAR to form FGAM in an ATP-dependent manner. PurS interacts with PurQ and PurL and is thought to assist in the transfer of the ammonia molecule from PurQ to PurL.</text>
</comment>
<dbReference type="CDD" id="cd01740">
    <property type="entry name" value="GATase1_FGAR_AT"/>
    <property type="match status" value="1"/>
</dbReference>
<keyword evidence="2 8" id="KW-0436">Ligase</keyword>
<dbReference type="NCBIfam" id="NF002957">
    <property type="entry name" value="PRK03619.1"/>
    <property type="match status" value="1"/>
</dbReference>
<evidence type="ECO:0000313" key="9">
    <source>
        <dbReference type="EMBL" id="QNI33088.1"/>
    </source>
</evidence>
<dbReference type="EC" id="3.5.1.2" evidence="8"/>
<dbReference type="Pfam" id="PF13507">
    <property type="entry name" value="GATase_5"/>
    <property type="match status" value="1"/>
</dbReference>
<evidence type="ECO:0000256" key="2">
    <source>
        <dbReference type="ARBA" id="ARBA00022598"/>
    </source>
</evidence>
<feature type="active site" description="Nucleophile" evidence="8">
    <location>
        <position position="86"/>
    </location>
</feature>
<keyword evidence="10" id="KW-1185">Reference proteome</keyword>
<accession>A0A7G8BKL8</accession>
<evidence type="ECO:0000256" key="7">
    <source>
        <dbReference type="ARBA" id="ARBA00022962"/>
    </source>
</evidence>
<dbReference type="KEGG" id="adin:H7849_03670"/>
<dbReference type="PIRSF" id="PIRSF001586">
    <property type="entry name" value="FGAM_synth_I"/>
    <property type="match status" value="1"/>
</dbReference>
<feature type="active site" evidence="8">
    <location>
        <position position="203"/>
    </location>
</feature>
<reference evidence="9 10" key="1">
    <citation type="submission" date="2020-08" db="EMBL/GenBank/DDBJ databases">
        <title>Edaphobacter telluris sp. nov. and Acidobacterium dinghuensis sp. nov., two acidobacteria isolated from forest soil.</title>
        <authorList>
            <person name="Fu J."/>
            <person name="Qiu L."/>
        </authorList>
    </citation>
    <scope>NUCLEOTIDE SEQUENCE [LARGE SCALE GENOMIC DNA]</scope>
    <source>
        <strain evidence="9">4Y35</strain>
    </source>
</reference>
<evidence type="ECO:0000256" key="4">
    <source>
        <dbReference type="ARBA" id="ARBA00022755"/>
    </source>
</evidence>
<dbReference type="SUPFAM" id="SSF52317">
    <property type="entry name" value="Class I glutamine amidotransferase-like"/>
    <property type="match status" value="1"/>
</dbReference>
<dbReference type="InterPro" id="IPR029062">
    <property type="entry name" value="Class_I_gatase-like"/>
</dbReference>
<keyword evidence="3 8" id="KW-0547">Nucleotide-binding</keyword>
<dbReference type="GO" id="GO:0006189">
    <property type="term" value="P:'de novo' IMP biosynthetic process"/>
    <property type="evidence" value="ECO:0007669"/>
    <property type="project" value="UniProtKB-UniRule"/>
</dbReference>
<comment type="catalytic activity">
    <reaction evidence="8">
        <text>N(2)-formyl-N(1)-(5-phospho-beta-D-ribosyl)glycinamide + L-glutamine + ATP + H2O = 2-formamido-N(1)-(5-O-phospho-beta-D-ribosyl)acetamidine + L-glutamate + ADP + phosphate + H(+)</text>
        <dbReference type="Rhea" id="RHEA:17129"/>
        <dbReference type="ChEBI" id="CHEBI:15377"/>
        <dbReference type="ChEBI" id="CHEBI:15378"/>
        <dbReference type="ChEBI" id="CHEBI:29985"/>
        <dbReference type="ChEBI" id="CHEBI:30616"/>
        <dbReference type="ChEBI" id="CHEBI:43474"/>
        <dbReference type="ChEBI" id="CHEBI:58359"/>
        <dbReference type="ChEBI" id="CHEBI:147286"/>
        <dbReference type="ChEBI" id="CHEBI:147287"/>
        <dbReference type="ChEBI" id="CHEBI:456216"/>
        <dbReference type="EC" id="6.3.5.3"/>
    </reaction>
</comment>
<dbReference type="EC" id="6.3.5.3" evidence="8"/>
<dbReference type="NCBIfam" id="TIGR01737">
    <property type="entry name" value="FGAM_synth_I"/>
    <property type="match status" value="1"/>
</dbReference>
<dbReference type="GO" id="GO:0004642">
    <property type="term" value="F:phosphoribosylformylglycinamidine synthase activity"/>
    <property type="evidence" value="ECO:0007669"/>
    <property type="project" value="UniProtKB-UniRule"/>
</dbReference>
<dbReference type="GO" id="GO:0005524">
    <property type="term" value="F:ATP binding"/>
    <property type="evidence" value="ECO:0007669"/>
    <property type="project" value="UniProtKB-KW"/>
</dbReference>
<evidence type="ECO:0000256" key="1">
    <source>
        <dbReference type="ARBA" id="ARBA00022490"/>
    </source>
</evidence>
<keyword evidence="7 8" id="KW-0315">Glutamine amidotransferase</keyword>
<proteinExistence type="inferred from homology"/>
<dbReference type="RefSeq" id="WP_186744225.1">
    <property type="nucleotide sequence ID" value="NZ_CP060394.1"/>
</dbReference>
<dbReference type="AlphaFoldDB" id="A0A7G8BKL8"/>
<dbReference type="GO" id="GO:0004359">
    <property type="term" value="F:glutaminase activity"/>
    <property type="evidence" value="ECO:0007669"/>
    <property type="project" value="UniProtKB-EC"/>
</dbReference>
<comment type="subcellular location">
    <subcellularLocation>
        <location evidence="8">Cytoplasm</location>
    </subcellularLocation>
</comment>
<dbReference type="HAMAP" id="MF_00421">
    <property type="entry name" value="PurQ"/>
    <property type="match status" value="1"/>
</dbReference>
<evidence type="ECO:0000256" key="6">
    <source>
        <dbReference type="ARBA" id="ARBA00022840"/>
    </source>
</evidence>
<comment type="caution">
    <text evidence="8">Lacks conserved residue(s) required for the propagation of feature annotation.</text>
</comment>
<dbReference type="UniPathway" id="UPA00074">
    <property type="reaction ID" value="UER00128"/>
</dbReference>
<dbReference type="GO" id="GO:0005737">
    <property type="term" value="C:cytoplasm"/>
    <property type="evidence" value="ECO:0007669"/>
    <property type="project" value="UniProtKB-SubCell"/>
</dbReference>
<organism evidence="9 10">
    <name type="scientific">Alloacidobacterium dinghuense</name>
    <dbReference type="NCBI Taxonomy" id="2763107"/>
    <lineage>
        <taxon>Bacteria</taxon>
        <taxon>Pseudomonadati</taxon>
        <taxon>Acidobacteriota</taxon>
        <taxon>Terriglobia</taxon>
        <taxon>Terriglobales</taxon>
        <taxon>Acidobacteriaceae</taxon>
        <taxon>Alloacidobacterium</taxon>
    </lineage>
</organism>
<name>A0A7G8BKL8_9BACT</name>
<evidence type="ECO:0000256" key="3">
    <source>
        <dbReference type="ARBA" id="ARBA00022741"/>
    </source>
</evidence>
<dbReference type="Proteomes" id="UP000515312">
    <property type="component" value="Chromosome"/>
</dbReference>
<dbReference type="Gene3D" id="3.40.50.880">
    <property type="match status" value="1"/>
</dbReference>
<dbReference type="PANTHER" id="PTHR47552:SF1">
    <property type="entry name" value="PHOSPHORIBOSYLFORMYLGLYCINAMIDINE SYNTHASE SUBUNIT PURQ"/>
    <property type="match status" value="1"/>
</dbReference>
<comment type="subunit">
    <text evidence="8">Part of the FGAM synthase complex composed of 1 PurL, 1 PurQ and 2 PurS subunits.</text>
</comment>
<evidence type="ECO:0000313" key="10">
    <source>
        <dbReference type="Proteomes" id="UP000515312"/>
    </source>
</evidence>
<sequence length="244" mass="26502">MKFGVLVFPGSNCDHDTYNVISEIAHQPVTFLWHDSPSLENCDAILVPGGFAYGDYLRTGAIARFSPVMQSVKRFATDGGLVLGICNGFQILTEAGLLPGALMRNAGLKYICKQVYLRTETTGTPFTQTLNKNEVVKIPIGHMEGNYSCDAETLAKLEREDRIVFRYSTSDGKITPDANPNGSLGNIAGILNEGRNVLGMMPHPDRSSENLLGSVDGYKIFASMVIALQEKEGQTPTTHELAVS</sequence>
<evidence type="ECO:0000256" key="8">
    <source>
        <dbReference type="HAMAP-Rule" id="MF_00421"/>
    </source>
</evidence>
<evidence type="ECO:0000256" key="5">
    <source>
        <dbReference type="ARBA" id="ARBA00022801"/>
    </source>
</evidence>
<keyword evidence="5 8" id="KW-0378">Hydrolase</keyword>
<keyword evidence="1 8" id="KW-0963">Cytoplasm</keyword>
<keyword evidence="4 8" id="KW-0658">Purine biosynthesis</keyword>
<dbReference type="PROSITE" id="PS51273">
    <property type="entry name" value="GATASE_TYPE_1"/>
    <property type="match status" value="1"/>
</dbReference>
<comment type="pathway">
    <text evidence="8">Purine metabolism; IMP biosynthesis via de novo pathway; 5-amino-1-(5-phospho-D-ribosyl)imidazole from N(2)-formyl-N(1)-(5-phospho-D-ribosyl)glycinamide: step 1/2.</text>
</comment>
<dbReference type="SMART" id="SM01211">
    <property type="entry name" value="GATase_5"/>
    <property type="match status" value="1"/>
</dbReference>
<comment type="catalytic activity">
    <reaction evidence="8">
        <text>L-glutamine + H2O = L-glutamate + NH4(+)</text>
        <dbReference type="Rhea" id="RHEA:15889"/>
        <dbReference type="ChEBI" id="CHEBI:15377"/>
        <dbReference type="ChEBI" id="CHEBI:28938"/>
        <dbReference type="ChEBI" id="CHEBI:29985"/>
        <dbReference type="ChEBI" id="CHEBI:58359"/>
        <dbReference type="EC" id="3.5.1.2"/>
    </reaction>
</comment>
<gene>
    <name evidence="8 9" type="primary">purQ</name>
    <name evidence="9" type="ORF">H7849_03670</name>
</gene>
<dbReference type="PANTHER" id="PTHR47552">
    <property type="entry name" value="PHOSPHORIBOSYLFORMYLGLYCINAMIDINE SYNTHASE SUBUNIT PURQ"/>
    <property type="match status" value="1"/>
</dbReference>